<dbReference type="AlphaFoldDB" id="A0A8J3VVW1"/>
<gene>
    <name evidence="2" type="ORF">Raf01_84910</name>
</gene>
<sequence>MLVETDILGAPYQRRTIDLGTDDEGPVVATLVSRRAPAKTDRAVLYVHGYVDYFFQEHLADFYVERGFDFYALDLRKYGRSLLPHQTPNFVRDISEYFPELDEAARIIRDEDGHRQLLVNAHSTGGLITPLWAHRVRDAGIVDGMFLNSPFFEINVSPLLRRTAGPAYAALARMRPYAKVRSSVSLAYGHSIHSTHHGEWAYDLTWKPLESFPVRAAWLTAIRTAQAELQAGLSIPAPILVACSTKTYRGKSWAEAAMHADAVLDVEHIAQYASRLGRHVTIVRVDGGLHDLTLSAPTVRGRVFDELDRWVSAYLPA</sequence>
<dbReference type="GO" id="GO:0016787">
    <property type="term" value="F:hydrolase activity"/>
    <property type="evidence" value="ECO:0007669"/>
    <property type="project" value="UniProtKB-KW"/>
</dbReference>
<protein>
    <submittedName>
        <fullName evidence="2">Alpha/beta hydrolase</fullName>
    </submittedName>
</protein>
<dbReference type="InterPro" id="IPR051044">
    <property type="entry name" value="MAG_DAG_Lipase"/>
</dbReference>
<dbReference type="InterPro" id="IPR022742">
    <property type="entry name" value="Hydrolase_4"/>
</dbReference>
<dbReference type="SUPFAM" id="SSF53474">
    <property type="entry name" value="alpha/beta-Hydrolases"/>
    <property type="match status" value="1"/>
</dbReference>
<name>A0A8J3VVW1_9ACTN</name>
<feature type="domain" description="Serine aminopeptidase S33" evidence="1">
    <location>
        <begin position="39"/>
        <end position="245"/>
    </location>
</feature>
<dbReference type="Gene3D" id="3.40.50.1820">
    <property type="entry name" value="alpha/beta hydrolase"/>
    <property type="match status" value="1"/>
</dbReference>
<evidence type="ECO:0000313" key="3">
    <source>
        <dbReference type="Proteomes" id="UP000642748"/>
    </source>
</evidence>
<proteinExistence type="predicted"/>
<organism evidence="2 3">
    <name type="scientific">Rugosimonospora africana</name>
    <dbReference type="NCBI Taxonomy" id="556532"/>
    <lineage>
        <taxon>Bacteria</taxon>
        <taxon>Bacillati</taxon>
        <taxon>Actinomycetota</taxon>
        <taxon>Actinomycetes</taxon>
        <taxon>Micromonosporales</taxon>
        <taxon>Micromonosporaceae</taxon>
        <taxon>Rugosimonospora</taxon>
    </lineage>
</organism>
<dbReference type="PANTHER" id="PTHR11614">
    <property type="entry name" value="PHOSPHOLIPASE-RELATED"/>
    <property type="match status" value="1"/>
</dbReference>
<dbReference type="Proteomes" id="UP000642748">
    <property type="component" value="Unassembled WGS sequence"/>
</dbReference>
<dbReference type="EMBL" id="BONZ01000093">
    <property type="protein sequence ID" value="GIH20319.1"/>
    <property type="molecule type" value="Genomic_DNA"/>
</dbReference>
<accession>A0A8J3VVW1</accession>
<evidence type="ECO:0000313" key="2">
    <source>
        <dbReference type="EMBL" id="GIH20319.1"/>
    </source>
</evidence>
<comment type="caution">
    <text evidence="2">The sequence shown here is derived from an EMBL/GenBank/DDBJ whole genome shotgun (WGS) entry which is preliminary data.</text>
</comment>
<reference evidence="2" key="1">
    <citation type="submission" date="2021-01" db="EMBL/GenBank/DDBJ databases">
        <title>Whole genome shotgun sequence of Rugosimonospora africana NBRC 104875.</title>
        <authorList>
            <person name="Komaki H."/>
            <person name="Tamura T."/>
        </authorList>
    </citation>
    <scope>NUCLEOTIDE SEQUENCE</scope>
    <source>
        <strain evidence="2">NBRC 104875</strain>
    </source>
</reference>
<evidence type="ECO:0000259" key="1">
    <source>
        <dbReference type="Pfam" id="PF12146"/>
    </source>
</evidence>
<dbReference type="Pfam" id="PF12146">
    <property type="entry name" value="Hydrolase_4"/>
    <property type="match status" value="1"/>
</dbReference>
<keyword evidence="3" id="KW-1185">Reference proteome</keyword>
<keyword evidence="2" id="KW-0378">Hydrolase</keyword>
<dbReference type="InterPro" id="IPR029058">
    <property type="entry name" value="AB_hydrolase_fold"/>
</dbReference>